<dbReference type="Proteomes" id="UP001144352">
    <property type="component" value="Unassembled WGS sequence"/>
</dbReference>
<dbReference type="PANTHER" id="PTHR43689">
    <property type="entry name" value="HYDROLASE"/>
    <property type="match status" value="1"/>
</dbReference>
<dbReference type="AlphaFoldDB" id="A0A9W6G010"/>
<evidence type="ECO:0000259" key="1">
    <source>
        <dbReference type="Pfam" id="PF12697"/>
    </source>
</evidence>
<dbReference type="GO" id="GO:0016787">
    <property type="term" value="F:hydrolase activity"/>
    <property type="evidence" value="ECO:0007669"/>
    <property type="project" value="UniProtKB-KW"/>
</dbReference>
<keyword evidence="2" id="KW-0378">Hydrolase</keyword>
<dbReference type="EMBL" id="BSDS01000001">
    <property type="protein sequence ID" value="GLI37893.1"/>
    <property type="molecule type" value="Genomic_DNA"/>
</dbReference>
<dbReference type="PANTHER" id="PTHR43689:SF8">
    <property type="entry name" value="ALPHA_BETA-HYDROLASES SUPERFAMILY PROTEIN"/>
    <property type="match status" value="1"/>
</dbReference>
<evidence type="ECO:0000313" key="3">
    <source>
        <dbReference type="Proteomes" id="UP001144352"/>
    </source>
</evidence>
<sequence>MPHLNLGENRQIYYELIDGDQNRPHLVFLHEGLGSTAMWKKFPHLLCQQTGCPGIVYDRLGYGSSSPLPAPMTLHYLHSYALLELPDVVARLIPERDYILIGHSDGGSVGLIAAAEKPSRLKGFIGEAAHVFVEKETLAGIRATTDTFNGGGLRGLFRYHGDKTEGLFKAWSDIWLSEGFKHWNIEYALPSIECPVLLVQGTEDNYGTVAQVDAIAAKVPDARKAMVEGCAHVPHHEMTDVVLRLMAEFVEGLTA</sequence>
<gene>
    <name evidence="2" type="ORF">GHYDROH2_13940</name>
</gene>
<dbReference type="InterPro" id="IPR000073">
    <property type="entry name" value="AB_hydrolase_1"/>
</dbReference>
<keyword evidence="3" id="KW-1185">Reference proteome</keyword>
<name>A0A9W6G010_9BACT</name>
<dbReference type="Pfam" id="PF12697">
    <property type="entry name" value="Abhydrolase_6"/>
    <property type="match status" value="1"/>
</dbReference>
<dbReference type="Gene3D" id="3.40.50.1820">
    <property type="entry name" value="alpha/beta hydrolase"/>
    <property type="match status" value="1"/>
</dbReference>
<dbReference type="RefSeq" id="WP_214185620.1">
    <property type="nucleotide sequence ID" value="NZ_BSDS01000001.1"/>
</dbReference>
<protein>
    <submittedName>
        <fullName evidence="2">Alpha/beta hydrolase</fullName>
    </submittedName>
</protein>
<organism evidence="2 3">
    <name type="scientific">Geobacter hydrogenophilus</name>
    <dbReference type="NCBI Taxonomy" id="40983"/>
    <lineage>
        <taxon>Bacteria</taxon>
        <taxon>Pseudomonadati</taxon>
        <taxon>Thermodesulfobacteriota</taxon>
        <taxon>Desulfuromonadia</taxon>
        <taxon>Geobacterales</taxon>
        <taxon>Geobacteraceae</taxon>
        <taxon>Geobacter</taxon>
    </lineage>
</organism>
<reference evidence="2" key="1">
    <citation type="submission" date="2022-12" db="EMBL/GenBank/DDBJ databases">
        <title>Reference genome sequencing for broad-spectrum identification of bacterial and archaeal isolates by mass spectrometry.</title>
        <authorList>
            <person name="Sekiguchi Y."/>
            <person name="Tourlousse D.M."/>
        </authorList>
    </citation>
    <scope>NUCLEOTIDE SEQUENCE</scope>
    <source>
        <strain evidence="2">H2</strain>
    </source>
</reference>
<dbReference type="SUPFAM" id="SSF53474">
    <property type="entry name" value="alpha/beta-Hydrolases"/>
    <property type="match status" value="1"/>
</dbReference>
<comment type="caution">
    <text evidence="2">The sequence shown here is derived from an EMBL/GenBank/DDBJ whole genome shotgun (WGS) entry which is preliminary data.</text>
</comment>
<evidence type="ECO:0000313" key="2">
    <source>
        <dbReference type="EMBL" id="GLI37893.1"/>
    </source>
</evidence>
<dbReference type="InterPro" id="IPR029058">
    <property type="entry name" value="AB_hydrolase_fold"/>
</dbReference>
<proteinExistence type="predicted"/>
<feature type="domain" description="AB hydrolase-1" evidence="1">
    <location>
        <begin position="26"/>
        <end position="243"/>
    </location>
</feature>
<accession>A0A9W6G010</accession>